<proteinExistence type="predicted"/>
<gene>
    <name evidence="3" type="primary">LOC111596580</name>
</gene>
<name>A0A6J1LJE6_DROHY</name>
<dbReference type="PANTHER" id="PTHR13246:SF1">
    <property type="entry name" value="CYTOSOLIC ENDO-BETA-N-ACETYLGLUCOSAMINIDASE"/>
    <property type="match status" value="1"/>
</dbReference>
<accession>A0A6J1LJE6</accession>
<protein>
    <submittedName>
        <fullName evidence="3">Cytosolic endo-beta-N-acetylglucosaminidase</fullName>
    </submittedName>
</protein>
<evidence type="ECO:0000259" key="1">
    <source>
        <dbReference type="Pfam" id="PF03644"/>
    </source>
</evidence>
<dbReference type="GO" id="GO:0005829">
    <property type="term" value="C:cytosol"/>
    <property type="evidence" value="ECO:0007669"/>
    <property type="project" value="UniProtKB-SubCell"/>
</dbReference>
<dbReference type="AlphaFoldDB" id="A0A6J1LJE6"/>
<dbReference type="OMA" id="WWARIWP"/>
<dbReference type="PANTHER" id="PTHR13246">
    <property type="entry name" value="ENDO BETA N-ACETYLGLUCOSAMINIDASE"/>
    <property type="match status" value="1"/>
</dbReference>
<dbReference type="OrthoDB" id="284473at2759"/>
<sequence>MDEQKVIDQHNASLAVVLPLAETLCQATVEEEAVPAPDLASDQQLCLFTGTNMSPCGCPKLEAEPILNNRQLLGFQVRSHDIDWKLFVRPLDAQVRGEPVYLDRQSDFLSNYRRTVNRNNRRELLVCHDMMGNYLADRHYHSSRKYDDYRFMHWSAVDYFCYFSHNYVTIPPSGWLNAAHRHGVPVLGTYIAEGTAGSKLLHEVLASVESVQRTVIAMTRLCLHFGFEGWLVNVECQVRTEAMPNLYLFVDELRRVTETQVPYGRVIWYDSVINNGELLWQNELNERNVQFFRASHGTLINYSWNDRSLANSEASIQREKAAPHRLFMGLDVFGRGQLGRFRSAQTLARIAARGFSAGIFAPAWCFETLQQFNYNIHDRNGDESVNAAFLMRNEHWWARLWPSLATHPYHRLPFYTNFCVGSGRDSFECGARQRTGVPFFNLARQSLQPSVPLGENAERSFDTAYAGGCALRIINYARAFRLFLTEFQFPHGALLLGYAYKITAHDERHALDVVLRFCPPQKPMQDVYVFSGAYGEAVIKQGACYISSVNGALPTSLVHEQLPLEHGALGENWRVRYYLAKFDGPVQLQDIGVLGRRPEESASEAYIGAIYVQSLQLDDWEKAQSSHNINIPVYSEQLWQQHEIIEKDITA</sequence>
<dbReference type="RefSeq" id="XP_023166622.1">
    <property type="nucleotide sequence ID" value="XM_023310854.2"/>
</dbReference>
<evidence type="ECO:0000313" key="3">
    <source>
        <dbReference type="RefSeq" id="XP_023166622.1"/>
    </source>
</evidence>
<dbReference type="Proteomes" id="UP000504633">
    <property type="component" value="Unplaced"/>
</dbReference>
<dbReference type="InterPro" id="IPR005201">
    <property type="entry name" value="TIM_ENGase"/>
</dbReference>
<dbReference type="Gene3D" id="3.20.20.80">
    <property type="entry name" value="Glycosidases"/>
    <property type="match status" value="1"/>
</dbReference>
<dbReference type="Pfam" id="PF03644">
    <property type="entry name" value="Glyco_hydro_85"/>
    <property type="match status" value="1"/>
</dbReference>
<dbReference type="GeneID" id="111596580"/>
<dbReference type="InterPro" id="IPR032979">
    <property type="entry name" value="ENGase"/>
</dbReference>
<feature type="domain" description="Cytosolic endo-beta-N-acetylglucosaminidase TIM barrel" evidence="1">
    <location>
        <begin position="135"/>
        <end position="424"/>
    </location>
</feature>
<reference evidence="3" key="1">
    <citation type="submission" date="2025-08" db="UniProtKB">
        <authorList>
            <consortium name="RefSeq"/>
        </authorList>
    </citation>
    <scope>IDENTIFICATION</scope>
    <source>
        <strain evidence="3">15085-1641.00</strain>
        <tissue evidence="3">Whole body</tissue>
    </source>
</reference>
<dbReference type="KEGG" id="dhe:111596580"/>
<dbReference type="Gene3D" id="2.60.120.260">
    <property type="entry name" value="Galactose-binding domain-like"/>
    <property type="match status" value="1"/>
</dbReference>
<dbReference type="CTD" id="64772"/>
<dbReference type="GO" id="GO:0033925">
    <property type="term" value="F:mannosyl-glycoprotein endo-beta-N-acetylglucosaminidase activity"/>
    <property type="evidence" value="ECO:0007669"/>
    <property type="project" value="UniProtKB-EC"/>
</dbReference>
<evidence type="ECO:0000313" key="2">
    <source>
        <dbReference type="Proteomes" id="UP000504633"/>
    </source>
</evidence>
<dbReference type="CDD" id="cd06547">
    <property type="entry name" value="GH85_ENGase"/>
    <property type="match status" value="1"/>
</dbReference>
<organism evidence="2 3">
    <name type="scientific">Drosophila hydei</name>
    <name type="common">Fruit fly</name>
    <dbReference type="NCBI Taxonomy" id="7224"/>
    <lineage>
        <taxon>Eukaryota</taxon>
        <taxon>Metazoa</taxon>
        <taxon>Ecdysozoa</taxon>
        <taxon>Arthropoda</taxon>
        <taxon>Hexapoda</taxon>
        <taxon>Insecta</taxon>
        <taxon>Pterygota</taxon>
        <taxon>Neoptera</taxon>
        <taxon>Endopterygota</taxon>
        <taxon>Diptera</taxon>
        <taxon>Brachycera</taxon>
        <taxon>Muscomorpha</taxon>
        <taxon>Ephydroidea</taxon>
        <taxon>Drosophilidae</taxon>
        <taxon>Drosophila</taxon>
    </lineage>
</organism>
<keyword evidence="2" id="KW-1185">Reference proteome</keyword>